<feature type="non-terminal residue" evidence="1">
    <location>
        <position position="1"/>
    </location>
</feature>
<protein>
    <submittedName>
        <fullName evidence="1">3050_t:CDS:1</fullName>
    </submittedName>
</protein>
<dbReference type="Proteomes" id="UP000789366">
    <property type="component" value="Unassembled WGS sequence"/>
</dbReference>
<gene>
    <name evidence="1" type="ORF">SPELUC_LOCUS17591</name>
</gene>
<evidence type="ECO:0000313" key="2">
    <source>
        <dbReference type="Proteomes" id="UP000789366"/>
    </source>
</evidence>
<accession>A0ACA9RJ66</accession>
<sequence length="125" mass="14209">QLKSLLICPFEFYFDSPKTVTLLDDDRSTTALHDQYRLAYAEILYHWGLYEARAELLKFMSFVKTTVGSPLGEQQQPLGNYCTNYANITSTIILPIYVSSKQKLEYIATNAGLKSRQVQSVETVS</sequence>
<dbReference type="EMBL" id="CAJVPW010073506">
    <property type="protein sequence ID" value="CAG8795394.1"/>
    <property type="molecule type" value="Genomic_DNA"/>
</dbReference>
<keyword evidence="2" id="KW-1185">Reference proteome</keyword>
<proteinExistence type="predicted"/>
<name>A0ACA9RJ66_9GLOM</name>
<comment type="caution">
    <text evidence="1">The sequence shown here is derived from an EMBL/GenBank/DDBJ whole genome shotgun (WGS) entry which is preliminary data.</text>
</comment>
<evidence type="ECO:0000313" key="1">
    <source>
        <dbReference type="EMBL" id="CAG8795394.1"/>
    </source>
</evidence>
<feature type="non-terminal residue" evidence="1">
    <location>
        <position position="125"/>
    </location>
</feature>
<organism evidence="1 2">
    <name type="scientific">Cetraspora pellucida</name>
    <dbReference type="NCBI Taxonomy" id="1433469"/>
    <lineage>
        <taxon>Eukaryota</taxon>
        <taxon>Fungi</taxon>
        <taxon>Fungi incertae sedis</taxon>
        <taxon>Mucoromycota</taxon>
        <taxon>Glomeromycotina</taxon>
        <taxon>Glomeromycetes</taxon>
        <taxon>Diversisporales</taxon>
        <taxon>Gigasporaceae</taxon>
        <taxon>Cetraspora</taxon>
    </lineage>
</organism>
<reference evidence="1" key="1">
    <citation type="submission" date="2021-06" db="EMBL/GenBank/DDBJ databases">
        <authorList>
            <person name="Kallberg Y."/>
            <person name="Tangrot J."/>
            <person name="Rosling A."/>
        </authorList>
    </citation>
    <scope>NUCLEOTIDE SEQUENCE</scope>
    <source>
        <strain evidence="1">28 12/20/2015</strain>
    </source>
</reference>